<feature type="transmembrane region" description="Helical" evidence="4">
    <location>
        <begin position="34"/>
        <end position="54"/>
    </location>
</feature>
<protein>
    <recommendedName>
        <fullName evidence="9">Aminoacetone oxidase family FAD-binding enzyme</fullName>
    </recommendedName>
</protein>
<keyword evidence="2" id="KW-0285">Flavoprotein</keyword>
<evidence type="ECO:0000256" key="1">
    <source>
        <dbReference type="ARBA" id="ARBA00001974"/>
    </source>
</evidence>
<dbReference type="PANTHER" id="PTHR42887">
    <property type="entry name" value="OS12G0638800 PROTEIN"/>
    <property type="match status" value="1"/>
</dbReference>
<comment type="cofactor">
    <cofactor evidence="1">
        <name>FAD</name>
        <dbReference type="ChEBI" id="CHEBI:57692"/>
    </cofactor>
</comment>
<evidence type="ECO:0000313" key="7">
    <source>
        <dbReference type="EMBL" id="GED21762.1"/>
    </source>
</evidence>
<keyword evidence="4" id="KW-0812">Transmembrane</keyword>
<sequence>MRARLVDERIGQAAANELMTAAARGEGKAMTYDVVVIGAGAAGLMCALTAGYAGRRVLVVEHASKPGKKILMSGGGRCNFTNMATTPANFFSRNPHFCISALRRYRPEHFVELVERHGLEHVEKAPGQLFCAGSAKELLDVLLTECEWAGVDIRLKTSVHSLERQGEGMRLATSLGPIEAGAVVVATGGLSIPTMGATGFGYEIARQFGLAVTETRAALVPFTLTSQWKERAASLAGLSHEVAVRCRDGEYHEPMLFTHRGLSGPAMLQISSYWHSGDALSIDLLPGTEAFEALITARRDAPKRRLSTWLAERLPRRLAQAMVEWHGGDAPLAECSNATLSAWAAYLNDWQLKPAGTEGWRTAEVTMGGIDTQGISSKTFEVQGLPQLRFIGEVLDVTGELGGYNFQWAWASGVACGQAV</sequence>
<dbReference type="EMBL" id="BJOC01000012">
    <property type="protein sequence ID" value="GED21762.1"/>
    <property type="molecule type" value="Genomic_DNA"/>
</dbReference>
<evidence type="ECO:0000256" key="2">
    <source>
        <dbReference type="ARBA" id="ARBA00022630"/>
    </source>
</evidence>
<dbReference type="AlphaFoldDB" id="A0A4Y4EV47"/>
<evidence type="ECO:0000259" key="6">
    <source>
        <dbReference type="Pfam" id="PF22780"/>
    </source>
</evidence>
<reference evidence="7 8" key="1">
    <citation type="submission" date="2019-06" db="EMBL/GenBank/DDBJ databases">
        <title>Whole genome shotgun sequence of Halomonas halmophila NBRC 15537.</title>
        <authorList>
            <person name="Hosoyama A."/>
            <person name="Uohara A."/>
            <person name="Ohji S."/>
            <person name="Ichikawa N."/>
        </authorList>
    </citation>
    <scope>NUCLEOTIDE SEQUENCE [LARGE SCALE GENOMIC DNA]</scope>
    <source>
        <strain evidence="7 8">NBRC 15537</strain>
    </source>
</reference>
<evidence type="ECO:0000256" key="3">
    <source>
        <dbReference type="ARBA" id="ARBA00022827"/>
    </source>
</evidence>
<gene>
    <name evidence="7" type="ORF">HHA01_07390</name>
</gene>
<evidence type="ECO:0000313" key="8">
    <source>
        <dbReference type="Proteomes" id="UP000319812"/>
    </source>
</evidence>
<dbReference type="InterPro" id="IPR036188">
    <property type="entry name" value="FAD/NAD-bd_sf"/>
</dbReference>
<dbReference type="SUPFAM" id="SSF51905">
    <property type="entry name" value="FAD/NAD(P)-binding domain"/>
    <property type="match status" value="1"/>
</dbReference>
<dbReference type="Gene3D" id="2.40.30.10">
    <property type="entry name" value="Translation factors"/>
    <property type="match status" value="1"/>
</dbReference>
<dbReference type="InterPro" id="IPR057661">
    <property type="entry name" value="RsdA/BaiN/AoA(So)_Rossmann"/>
</dbReference>
<feature type="domain" description="RsdA/BaiN/AoA(So)-like Rossmann fold-like" evidence="5">
    <location>
        <begin position="33"/>
        <end position="418"/>
    </location>
</feature>
<dbReference type="PANTHER" id="PTHR42887:SF2">
    <property type="entry name" value="OS12G0638800 PROTEIN"/>
    <property type="match status" value="1"/>
</dbReference>
<dbReference type="Gene3D" id="3.50.50.60">
    <property type="entry name" value="FAD/NAD(P)-binding domain"/>
    <property type="match status" value="1"/>
</dbReference>
<dbReference type="InterPro" id="IPR004792">
    <property type="entry name" value="BaiN-like"/>
</dbReference>
<feature type="domain" description="RsdA/BaiN/AoA(So)-like insert" evidence="6">
    <location>
        <begin position="216"/>
        <end position="365"/>
    </location>
</feature>
<dbReference type="PRINTS" id="PR00411">
    <property type="entry name" value="PNDRDTASEI"/>
</dbReference>
<organism evidence="7 8">
    <name type="scientific">Halomonas halmophila</name>
    <dbReference type="NCBI Taxonomy" id="252"/>
    <lineage>
        <taxon>Bacteria</taxon>
        <taxon>Pseudomonadati</taxon>
        <taxon>Pseudomonadota</taxon>
        <taxon>Gammaproteobacteria</taxon>
        <taxon>Oceanospirillales</taxon>
        <taxon>Halomonadaceae</taxon>
        <taxon>Halomonas</taxon>
    </lineage>
</organism>
<dbReference type="Proteomes" id="UP000319812">
    <property type="component" value="Unassembled WGS sequence"/>
</dbReference>
<keyword evidence="3" id="KW-0274">FAD</keyword>
<keyword evidence="4" id="KW-1133">Transmembrane helix</keyword>
<keyword evidence="4" id="KW-0472">Membrane</keyword>
<dbReference type="Pfam" id="PF22780">
    <property type="entry name" value="HI0933_like_1st"/>
    <property type="match status" value="1"/>
</dbReference>
<dbReference type="Pfam" id="PF03486">
    <property type="entry name" value="HI0933_like"/>
    <property type="match status" value="1"/>
</dbReference>
<accession>A0A4Y4EV47</accession>
<name>A0A4Y4EV47_9GAMM</name>
<evidence type="ECO:0000256" key="4">
    <source>
        <dbReference type="SAM" id="Phobius"/>
    </source>
</evidence>
<dbReference type="InterPro" id="IPR023166">
    <property type="entry name" value="BaiN-like_dom_sf"/>
</dbReference>
<dbReference type="Gene3D" id="1.10.8.260">
    <property type="entry name" value="HI0933 insert domain-like"/>
    <property type="match status" value="1"/>
</dbReference>
<evidence type="ECO:0008006" key="9">
    <source>
        <dbReference type="Google" id="ProtNLM"/>
    </source>
</evidence>
<dbReference type="InterPro" id="IPR055178">
    <property type="entry name" value="RsdA/BaiN/AoA(So)-like_dom"/>
</dbReference>
<keyword evidence="8" id="KW-1185">Reference proteome</keyword>
<dbReference type="SUPFAM" id="SSF160996">
    <property type="entry name" value="HI0933 insert domain-like"/>
    <property type="match status" value="1"/>
</dbReference>
<evidence type="ECO:0000259" key="5">
    <source>
        <dbReference type="Pfam" id="PF03486"/>
    </source>
</evidence>
<proteinExistence type="predicted"/>
<dbReference type="NCBIfam" id="TIGR00275">
    <property type="entry name" value="aminoacetone oxidase family FAD-binding enzyme"/>
    <property type="match status" value="1"/>
</dbReference>
<comment type="caution">
    <text evidence="7">The sequence shown here is derived from an EMBL/GenBank/DDBJ whole genome shotgun (WGS) entry which is preliminary data.</text>
</comment>